<feature type="region of interest" description="Disordered" evidence="3">
    <location>
        <begin position="71"/>
        <end position="99"/>
    </location>
</feature>
<dbReference type="GO" id="GO:0003729">
    <property type="term" value="F:mRNA binding"/>
    <property type="evidence" value="ECO:0007669"/>
    <property type="project" value="TreeGrafter"/>
</dbReference>
<reference evidence="5 6" key="1">
    <citation type="submission" date="2017-03" db="EMBL/GenBank/DDBJ databases">
        <title>Widespread Adenine N6-methylation of Active Genes in Fungi.</title>
        <authorList>
            <consortium name="DOE Joint Genome Institute"/>
            <person name="Mondo S.J."/>
            <person name="Dannebaum R.O."/>
            <person name="Kuo R.C."/>
            <person name="Louie K.B."/>
            <person name="Bewick A.J."/>
            <person name="Labutti K."/>
            <person name="Haridas S."/>
            <person name="Kuo A."/>
            <person name="Salamov A."/>
            <person name="Ahrendt S.R."/>
            <person name="Lau R."/>
            <person name="Bowen B.P."/>
            <person name="Lipzen A."/>
            <person name="Sullivan W."/>
            <person name="Andreopoulos W.B."/>
            <person name="Clum A."/>
            <person name="Lindquist E."/>
            <person name="Daum C."/>
            <person name="Northen T.R."/>
            <person name="Ramamoorthy G."/>
            <person name="Schmitz R.J."/>
            <person name="Gryganskyi A."/>
            <person name="Culley D."/>
            <person name="Magnuson J."/>
            <person name="James T.Y."/>
            <person name="O'Malley M.A."/>
            <person name="Stajich J.E."/>
            <person name="Spatafora J.W."/>
            <person name="Visel A."/>
            <person name="Grigoriev I.V."/>
        </authorList>
    </citation>
    <scope>NUCLEOTIDE SEQUENCE [LARGE SCALE GENOMIC DNA]</scope>
    <source>
        <strain evidence="5 6">NRRL Y-17943</strain>
    </source>
</reference>
<dbReference type="Proteomes" id="UP000193218">
    <property type="component" value="Unassembled WGS sequence"/>
</dbReference>
<dbReference type="InterPro" id="IPR035979">
    <property type="entry name" value="RBD_domain_sf"/>
</dbReference>
<dbReference type="GeneID" id="33558909"/>
<evidence type="ECO:0000259" key="4">
    <source>
        <dbReference type="PROSITE" id="PS50102"/>
    </source>
</evidence>
<accession>A0A1Y1U7U7</accession>
<dbReference type="AlphaFoldDB" id="A0A1Y1U7U7"/>
<sequence length="302" mass="35209">MSRRLYLGRLNPSTNKNDIEDLFKNYKPVDIRTMGNFAFVELESSRDVEDASRELNGKDLLGEQIIVEPARDSRRREGYGERDPYSRPPPPASRIGLPKRGIKINVSSIPTSTSWQDLKDYGRMGSPNILYADIDRNDPTSGVIAFPNMEDAEEALRKLSGVDINGQPVKLELAPNEGLGDESMDRTYERRDIDRGGPGGYDRRPPPRDYYDRPPRGGYDDYDRRGPSRYDDRPRYDDRRYDDRRYDDRRDDRDGYGRREDRDGYRGGGGDRPPRDRDYDRDRARSPPRRRDDDRYARDDRE</sequence>
<dbReference type="EMBL" id="NBSH01000016">
    <property type="protein sequence ID" value="ORX34083.1"/>
    <property type="molecule type" value="Genomic_DNA"/>
</dbReference>
<comment type="caution">
    <text evidence="5">The sequence shown here is derived from an EMBL/GenBank/DDBJ whole genome shotgun (WGS) entry which is preliminary data.</text>
</comment>
<evidence type="ECO:0000256" key="2">
    <source>
        <dbReference type="PROSITE-ProRule" id="PRU00176"/>
    </source>
</evidence>
<protein>
    <recommendedName>
        <fullName evidence="4">RRM domain-containing protein</fullName>
    </recommendedName>
</protein>
<feature type="compositionally biased region" description="Basic and acidic residues" evidence="3">
    <location>
        <begin position="272"/>
        <end position="302"/>
    </location>
</feature>
<feature type="compositionally biased region" description="Basic and acidic residues" evidence="3">
    <location>
        <begin position="183"/>
        <end position="265"/>
    </location>
</feature>
<dbReference type="STRING" id="4999.A0A1Y1U7U7"/>
<evidence type="ECO:0000313" key="5">
    <source>
        <dbReference type="EMBL" id="ORX34083.1"/>
    </source>
</evidence>
<dbReference type="RefSeq" id="XP_021868371.1">
    <property type="nucleotide sequence ID" value="XM_022017100.1"/>
</dbReference>
<keyword evidence="6" id="KW-1185">Reference proteome</keyword>
<dbReference type="FunCoup" id="A0A1Y1U7U7">
    <property type="interactions" value="404"/>
</dbReference>
<evidence type="ECO:0000256" key="3">
    <source>
        <dbReference type="SAM" id="MobiDB-lite"/>
    </source>
</evidence>
<feature type="domain" description="RRM" evidence="4">
    <location>
        <begin position="3"/>
        <end position="72"/>
    </location>
</feature>
<dbReference type="PROSITE" id="PS50102">
    <property type="entry name" value="RRM"/>
    <property type="match status" value="2"/>
</dbReference>
<organism evidence="5 6">
    <name type="scientific">Kockovaella imperatae</name>
    <dbReference type="NCBI Taxonomy" id="4999"/>
    <lineage>
        <taxon>Eukaryota</taxon>
        <taxon>Fungi</taxon>
        <taxon>Dikarya</taxon>
        <taxon>Basidiomycota</taxon>
        <taxon>Agaricomycotina</taxon>
        <taxon>Tremellomycetes</taxon>
        <taxon>Tremellales</taxon>
        <taxon>Cuniculitremaceae</taxon>
        <taxon>Kockovaella</taxon>
    </lineage>
</organism>
<dbReference type="InterPro" id="IPR050374">
    <property type="entry name" value="RRT5_SRSF_SR"/>
</dbReference>
<name>A0A1Y1U7U7_9TREE</name>
<dbReference type="OrthoDB" id="1099063at2759"/>
<dbReference type="GO" id="GO:0005737">
    <property type="term" value="C:cytoplasm"/>
    <property type="evidence" value="ECO:0007669"/>
    <property type="project" value="TreeGrafter"/>
</dbReference>
<evidence type="ECO:0000256" key="1">
    <source>
        <dbReference type="ARBA" id="ARBA00022884"/>
    </source>
</evidence>
<feature type="compositionally biased region" description="Basic and acidic residues" evidence="3">
    <location>
        <begin position="71"/>
        <end position="85"/>
    </location>
</feature>
<dbReference type="SMART" id="SM00360">
    <property type="entry name" value="RRM"/>
    <property type="match status" value="2"/>
</dbReference>
<feature type="domain" description="RRM" evidence="4">
    <location>
        <begin position="102"/>
        <end position="176"/>
    </location>
</feature>
<dbReference type="InterPro" id="IPR000504">
    <property type="entry name" value="RRM_dom"/>
</dbReference>
<dbReference type="PANTHER" id="PTHR23003">
    <property type="entry name" value="RNA RECOGNITION MOTIF RRM DOMAIN CONTAINING PROTEIN"/>
    <property type="match status" value="1"/>
</dbReference>
<dbReference type="InParanoid" id="A0A1Y1U7U7"/>
<dbReference type="SUPFAM" id="SSF54928">
    <property type="entry name" value="RNA-binding domain, RBD"/>
    <property type="match status" value="1"/>
</dbReference>
<dbReference type="GO" id="GO:0005634">
    <property type="term" value="C:nucleus"/>
    <property type="evidence" value="ECO:0007669"/>
    <property type="project" value="TreeGrafter"/>
</dbReference>
<keyword evidence="1 2" id="KW-0694">RNA-binding</keyword>
<dbReference type="Pfam" id="PF00076">
    <property type="entry name" value="RRM_1"/>
    <property type="match status" value="2"/>
</dbReference>
<dbReference type="InterPro" id="IPR012677">
    <property type="entry name" value="Nucleotide-bd_a/b_plait_sf"/>
</dbReference>
<dbReference type="PANTHER" id="PTHR23003:SF51">
    <property type="entry name" value="SERINE-ARGININE PROTEIN 55"/>
    <property type="match status" value="1"/>
</dbReference>
<gene>
    <name evidence="5" type="ORF">BD324DRAFT_638320</name>
</gene>
<dbReference type="Gene3D" id="3.30.70.330">
    <property type="match status" value="2"/>
</dbReference>
<proteinExistence type="predicted"/>
<evidence type="ECO:0000313" key="6">
    <source>
        <dbReference type="Proteomes" id="UP000193218"/>
    </source>
</evidence>
<feature type="region of interest" description="Disordered" evidence="3">
    <location>
        <begin position="173"/>
        <end position="302"/>
    </location>
</feature>